<evidence type="ECO:0000256" key="1">
    <source>
        <dbReference type="SAM" id="Phobius"/>
    </source>
</evidence>
<evidence type="ECO:0000313" key="3">
    <source>
        <dbReference type="Proteomes" id="UP000030595"/>
    </source>
</evidence>
<proteinExistence type="predicted"/>
<protein>
    <recommendedName>
        <fullName evidence="4">DUF2178 domain-containing protein</fullName>
    </recommendedName>
</protein>
<evidence type="ECO:0000313" key="2">
    <source>
        <dbReference type="EMBL" id="KGR89520.1"/>
    </source>
</evidence>
<dbReference type="Proteomes" id="UP000030595">
    <property type="component" value="Unassembled WGS sequence"/>
</dbReference>
<sequence length="132" mass="15110">MRLPNWSLLLLNVFMCTALGFVSISSYINGATVWWIWGLIAFLYAYMTINRIIKSQKDGWASEEIVEDQRTTKIRLVSCSIGFIYILLFLTAGIIAFLLGYVEIDPVIYMVFAIVTSILVFVISQMVQFYLT</sequence>
<evidence type="ECO:0008006" key="4">
    <source>
        <dbReference type="Google" id="ProtNLM"/>
    </source>
</evidence>
<feature type="transmembrane region" description="Helical" evidence="1">
    <location>
        <begin position="74"/>
        <end position="101"/>
    </location>
</feature>
<feature type="transmembrane region" description="Helical" evidence="1">
    <location>
        <begin position="7"/>
        <end position="28"/>
    </location>
</feature>
<feature type="transmembrane region" description="Helical" evidence="1">
    <location>
        <begin position="107"/>
        <end position="131"/>
    </location>
</feature>
<name>A0A0A3J1B3_9BACL</name>
<gene>
    <name evidence="2" type="ORF">CD30_16625</name>
</gene>
<keyword evidence="1" id="KW-0812">Transmembrane</keyword>
<accession>A0A0A3J1B3</accession>
<dbReference type="OrthoDB" id="2991104at2"/>
<keyword evidence="3" id="KW-1185">Reference proteome</keyword>
<organism evidence="2 3">
    <name type="scientific">Ureibacillus massiliensis 4400831 = CIP 108448 = CCUG 49529</name>
    <dbReference type="NCBI Taxonomy" id="1211035"/>
    <lineage>
        <taxon>Bacteria</taxon>
        <taxon>Bacillati</taxon>
        <taxon>Bacillota</taxon>
        <taxon>Bacilli</taxon>
        <taxon>Bacillales</taxon>
        <taxon>Caryophanaceae</taxon>
        <taxon>Ureibacillus</taxon>
    </lineage>
</organism>
<reference evidence="2 3" key="1">
    <citation type="submission" date="2014-02" db="EMBL/GenBank/DDBJ databases">
        <title>Draft genome sequence of Lysinibacillus massiliensis CCUG 49529.</title>
        <authorList>
            <person name="Zhang F."/>
            <person name="Wang G."/>
            <person name="Zhang L."/>
        </authorList>
    </citation>
    <scope>NUCLEOTIDE SEQUENCE [LARGE SCALE GENOMIC DNA]</scope>
    <source>
        <strain evidence="2 3">CCUG 49529</strain>
    </source>
</reference>
<keyword evidence="1" id="KW-0472">Membrane</keyword>
<dbReference type="AlphaFoldDB" id="A0A0A3J1B3"/>
<keyword evidence="1" id="KW-1133">Transmembrane helix</keyword>
<dbReference type="EMBL" id="JPVQ01000043">
    <property type="protein sequence ID" value="KGR89520.1"/>
    <property type="molecule type" value="Genomic_DNA"/>
</dbReference>
<dbReference type="RefSeq" id="WP_036179048.1">
    <property type="nucleotide sequence ID" value="NZ_AVCZ01000043.1"/>
</dbReference>
<comment type="caution">
    <text evidence="2">The sequence shown here is derived from an EMBL/GenBank/DDBJ whole genome shotgun (WGS) entry which is preliminary data.</text>
</comment>
<dbReference type="eggNOG" id="ENOG50342BN">
    <property type="taxonomic scope" value="Bacteria"/>
</dbReference>
<feature type="transmembrane region" description="Helical" evidence="1">
    <location>
        <begin position="34"/>
        <end position="53"/>
    </location>
</feature>